<proteinExistence type="predicted"/>
<evidence type="ECO:0000313" key="3">
    <source>
        <dbReference type="RefSeq" id="XP_057398654.1"/>
    </source>
</evidence>
<evidence type="ECO:0000313" key="2">
    <source>
        <dbReference type="Proteomes" id="UP001652580"/>
    </source>
</evidence>
<gene>
    <name evidence="3" type="primary">LOC130707553</name>
</gene>
<dbReference type="RefSeq" id="XP_057398654.1">
    <property type="nucleotide sequence ID" value="XM_057542671.1"/>
</dbReference>
<sequence>MTLRYTCNFKFQKIKQKHTIFRQTSEELVNSKIRLLQIFNLSSPPRLGCGPHSSSRLTGRRSPRPPPPPATASFPFAAATAGAHAGPALPSPETETGKGGAGAAENPALVASRRSAVACPHRGATEPAWPGLGARWSEHSPEEEPREAPPPAAVSAGSAEVKRKSARRRMAGARAGGKLRGGGVREQEKGGVSRFRRRGVRLFRLLQSPRAQRHHLGKNADLAAAAQAGRTAWAGRVSRQAARATRPGEGSRSGRTDAGRGRCARGTAPRSAPPPTAASAPLQLAVVGSAGAVGKGK</sequence>
<name>A0ABM3T984_BALAC</name>
<keyword evidence="2" id="KW-1185">Reference proteome</keyword>
<organism evidence="2 3">
    <name type="scientific">Balaenoptera acutorostrata</name>
    <name type="common">Common minke whale</name>
    <name type="synonym">Balaena rostrata</name>
    <dbReference type="NCBI Taxonomy" id="9767"/>
    <lineage>
        <taxon>Eukaryota</taxon>
        <taxon>Metazoa</taxon>
        <taxon>Chordata</taxon>
        <taxon>Craniata</taxon>
        <taxon>Vertebrata</taxon>
        <taxon>Euteleostomi</taxon>
        <taxon>Mammalia</taxon>
        <taxon>Eutheria</taxon>
        <taxon>Laurasiatheria</taxon>
        <taxon>Artiodactyla</taxon>
        <taxon>Whippomorpha</taxon>
        <taxon>Cetacea</taxon>
        <taxon>Mysticeti</taxon>
        <taxon>Balaenopteridae</taxon>
        <taxon>Balaenoptera</taxon>
    </lineage>
</organism>
<feature type="compositionally biased region" description="Low complexity" evidence="1">
    <location>
        <begin position="71"/>
        <end position="88"/>
    </location>
</feature>
<evidence type="ECO:0000256" key="1">
    <source>
        <dbReference type="SAM" id="MobiDB-lite"/>
    </source>
</evidence>
<dbReference type="Proteomes" id="UP001652580">
    <property type="component" value="Chromosome 3"/>
</dbReference>
<feature type="region of interest" description="Disordered" evidence="1">
    <location>
        <begin position="234"/>
        <end position="280"/>
    </location>
</feature>
<feature type="compositionally biased region" description="Basic and acidic residues" evidence="1">
    <location>
        <begin position="136"/>
        <end position="147"/>
    </location>
</feature>
<reference evidence="3" key="1">
    <citation type="submission" date="2025-08" db="UniProtKB">
        <authorList>
            <consortium name="RefSeq"/>
        </authorList>
    </citation>
    <scope>IDENTIFICATION</scope>
</reference>
<dbReference type="GeneID" id="130707553"/>
<protein>
    <submittedName>
        <fullName evidence="3">Sterile alpha motif domain-containing protein 1-like</fullName>
    </submittedName>
</protein>
<feature type="region of interest" description="Disordered" evidence="1">
    <location>
        <begin position="47"/>
        <end position="192"/>
    </location>
</feature>
<accession>A0ABM3T984</accession>